<protein>
    <submittedName>
        <fullName evidence="2">Uncharacterized protein</fullName>
    </submittedName>
</protein>
<feature type="region of interest" description="Disordered" evidence="1">
    <location>
        <begin position="34"/>
        <end position="68"/>
    </location>
</feature>
<reference evidence="2" key="2">
    <citation type="submission" date="2023-04" db="EMBL/GenBank/DDBJ databases">
        <authorList>
            <person name="Bruccoleri R.E."/>
            <person name="Oakeley E.J."/>
            <person name="Faust A.-M."/>
            <person name="Dessus-Babus S."/>
            <person name="Altorfer M."/>
            <person name="Burckhardt D."/>
            <person name="Oertli M."/>
            <person name="Naumann U."/>
            <person name="Petersen F."/>
            <person name="Wong J."/>
        </authorList>
    </citation>
    <scope>NUCLEOTIDE SEQUENCE</scope>
    <source>
        <strain evidence="2">GSM-AAB239-AS_SAM_17_03QT</strain>
        <tissue evidence="2">Leaf</tissue>
    </source>
</reference>
<evidence type="ECO:0000313" key="2">
    <source>
        <dbReference type="EMBL" id="KAJ6802090.1"/>
    </source>
</evidence>
<dbReference type="EMBL" id="JANAVB010037419">
    <property type="protein sequence ID" value="KAJ6802090.1"/>
    <property type="molecule type" value="Genomic_DNA"/>
</dbReference>
<comment type="caution">
    <text evidence="2">The sequence shown here is derived from an EMBL/GenBank/DDBJ whole genome shotgun (WGS) entry which is preliminary data.</text>
</comment>
<reference evidence="2" key="1">
    <citation type="journal article" date="2023" name="GigaByte">
        <title>Genome assembly of the bearded iris, Iris pallida Lam.</title>
        <authorList>
            <person name="Bruccoleri R.E."/>
            <person name="Oakeley E.J."/>
            <person name="Faust A.M.E."/>
            <person name="Altorfer M."/>
            <person name="Dessus-Babus S."/>
            <person name="Burckhardt D."/>
            <person name="Oertli M."/>
            <person name="Naumann U."/>
            <person name="Petersen F."/>
            <person name="Wong J."/>
        </authorList>
    </citation>
    <scope>NUCLEOTIDE SEQUENCE</scope>
    <source>
        <strain evidence="2">GSM-AAB239-AS_SAM_17_03QT</strain>
    </source>
</reference>
<gene>
    <name evidence="2" type="ORF">M6B38_195195</name>
</gene>
<proteinExistence type="predicted"/>
<keyword evidence="3" id="KW-1185">Reference proteome</keyword>
<evidence type="ECO:0000313" key="3">
    <source>
        <dbReference type="Proteomes" id="UP001140949"/>
    </source>
</evidence>
<dbReference type="AlphaFoldDB" id="A0AAX6EDP5"/>
<accession>A0AAX6EDP5</accession>
<organism evidence="2 3">
    <name type="scientific">Iris pallida</name>
    <name type="common">Sweet iris</name>
    <dbReference type="NCBI Taxonomy" id="29817"/>
    <lineage>
        <taxon>Eukaryota</taxon>
        <taxon>Viridiplantae</taxon>
        <taxon>Streptophyta</taxon>
        <taxon>Embryophyta</taxon>
        <taxon>Tracheophyta</taxon>
        <taxon>Spermatophyta</taxon>
        <taxon>Magnoliopsida</taxon>
        <taxon>Liliopsida</taxon>
        <taxon>Asparagales</taxon>
        <taxon>Iridaceae</taxon>
        <taxon>Iridoideae</taxon>
        <taxon>Irideae</taxon>
        <taxon>Iris</taxon>
    </lineage>
</organism>
<dbReference type="Proteomes" id="UP001140949">
    <property type="component" value="Unassembled WGS sequence"/>
</dbReference>
<sequence>MIMATVATTFDAGGGVTVESFPHGSWMIPATTTARTTSDGSLSDAAAQGISGDRTKFQLPSPVTELTL</sequence>
<evidence type="ECO:0000256" key="1">
    <source>
        <dbReference type="SAM" id="MobiDB-lite"/>
    </source>
</evidence>
<name>A0AAX6EDP5_IRIPA</name>